<dbReference type="Proteomes" id="UP000799539">
    <property type="component" value="Unassembled WGS sequence"/>
</dbReference>
<dbReference type="EMBL" id="ML992698">
    <property type="protein sequence ID" value="KAF2207973.1"/>
    <property type="molecule type" value="Genomic_DNA"/>
</dbReference>
<proteinExistence type="predicted"/>
<reference evidence="1" key="1">
    <citation type="journal article" date="2020" name="Stud. Mycol.">
        <title>101 Dothideomycetes genomes: a test case for predicting lifestyles and emergence of pathogens.</title>
        <authorList>
            <person name="Haridas S."/>
            <person name="Albert R."/>
            <person name="Binder M."/>
            <person name="Bloem J."/>
            <person name="Labutti K."/>
            <person name="Salamov A."/>
            <person name="Andreopoulos B."/>
            <person name="Baker S."/>
            <person name="Barry K."/>
            <person name="Bills G."/>
            <person name="Bluhm B."/>
            <person name="Cannon C."/>
            <person name="Castanera R."/>
            <person name="Culley D."/>
            <person name="Daum C."/>
            <person name="Ezra D."/>
            <person name="Gonzalez J."/>
            <person name="Henrissat B."/>
            <person name="Kuo A."/>
            <person name="Liang C."/>
            <person name="Lipzen A."/>
            <person name="Lutzoni F."/>
            <person name="Magnuson J."/>
            <person name="Mondo S."/>
            <person name="Nolan M."/>
            <person name="Ohm R."/>
            <person name="Pangilinan J."/>
            <person name="Park H.-J."/>
            <person name="Ramirez L."/>
            <person name="Alfaro M."/>
            <person name="Sun H."/>
            <person name="Tritt A."/>
            <person name="Yoshinaga Y."/>
            <person name="Zwiers L.-H."/>
            <person name="Turgeon B."/>
            <person name="Goodwin S."/>
            <person name="Spatafora J."/>
            <person name="Crous P."/>
            <person name="Grigoriev I."/>
        </authorList>
    </citation>
    <scope>NUCLEOTIDE SEQUENCE</scope>
    <source>
        <strain evidence="1">SCOH1-5</strain>
    </source>
</reference>
<evidence type="ECO:0000313" key="2">
    <source>
        <dbReference type="Proteomes" id="UP000799539"/>
    </source>
</evidence>
<keyword evidence="2" id="KW-1185">Reference proteome</keyword>
<gene>
    <name evidence="1" type="ORF">CERZMDRAFT_88068</name>
</gene>
<name>A0A6A6F3E0_9PEZI</name>
<protein>
    <submittedName>
        <fullName evidence="1">Uncharacterized protein</fullName>
    </submittedName>
</protein>
<evidence type="ECO:0000313" key="1">
    <source>
        <dbReference type="EMBL" id="KAF2207973.1"/>
    </source>
</evidence>
<accession>A0A6A6F3E0</accession>
<sequence length="149" mass="16722">MSTPSAFPVRIDWIACMQAGSHSFTDKEQLLLCHKKQQYKGRDRTSVGIEVLCARRQDEARSVVPTRVGGRSSRSRLAVTTVSFSKFLPLSSSMLAKDAEFGYIVRREKSRVVYVSMYRHPSRTATTNTCYIPSAYRIPAGLVQKCIIA</sequence>
<dbReference type="AlphaFoldDB" id="A0A6A6F3E0"/>
<organism evidence="1 2">
    <name type="scientific">Cercospora zeae-maydis SCOH1-5</name>
    <dbReference type="NCBI Taxonomy" id="717836"/>
    <lineage>
        <taxon>Eukaryota</taxon>
        <taxon>Fungi</taxon>
        <taxon>Dikarya</taxon>
        <taxon>Ascomycota</taxon>
        <taxon>Pezizomycotina</taxon>
        <taxon>Dothideomycetes</taxon>
        <taxon>Dothideomycetidae</taxon>
        <taxon>Mycosphaerellales</taxon>
        <taxon>Mycosphaerellaceae</taxon>
        <taxon>Cercospora</taxon>
    </lineage>
</organism>